<name>A0A1T4PXY5_9FIRM</name>
<feature type="transmembrane region" description="Helical" evidence="9">
    <location>
        <begin position="103"/>
        <end position="125"/>
    </location>
</feature>
<dbReference type="InterPro" id="IPR004684">
    <property type="entry name" value="2keto-3dGluconate_permease"/>
</dbReference>
<feature type="transmembrane region" description="Helical" evidence="9">
    <location>
        <begin position="12"/>
        <end position="33"/>
    </location>
</feature>
<evidence type="ECO:0000256" key="6">
    <source>
        <dbReference type="ARBA" id="ARBA00022847"/>
    </source>
</evidence>
<evidence type="ECO:0000256" key="2">
    <source>
        <dbReference type="ARBA" id="ARBA00022448"/>
    </source>
</evidence>
<dbReference type="RefSeq" id="WP_078712638.1">
    <property type="nucleotide sequence ID" value="NZ_FUWY01000007.1"/>
</dbReference>
<accession>A0A1T4PXY5</accession>
<feature type="transmembrane region" description="Helical" evidence="9">
    <location>
        <begin position="160"/>
        <end position="180"/>
    </location>
</feature>
<feature type="transmembrane region" description="Helical" evidence="9">
    <location>
        <begin position="280"/>
        <end position="303"/>
    </location>
</feature>
<evidence type="ECO:0000256" key="3">
    <source>
        <dbReference type="ARBA" id="ARBA00022475"/>
    </source>
</evidence>
<evidence type="ECO:0000256" key="8">
    <source>
        <dbReference type="ARBA" id="ARBA00023136"/>
    </source>
</evidence>
<feature type="transmembrane region" description="Helical" evidence="9">
    <location>
        <begin position="216"/>
        <end position="237"/>
    </location>
</feature>
<feature type="transmembrane region" description="Helical" evidence="9">
    <location>
        <begin position="249"/>
        <end position="268"/>
    </location>
</feature>
<keyword evidence="3" id="KW-1003">Cell membrane</keyword>
<evidence type="ECO:0000256" key="5">
    <source>
        <dbReference type="ARBA" id="ARBA00022692"/>
    </source>
</evidence>
<evidence type="ECO:0000256" key="9">
    <source>
        <dbReference type="SAM" id="Phobius"/>
    </source>
</evidence>
<reference evidence="11" key="1">
    <citation type="submission" date="2017-02" db="EMBL/GenBank/DDBJ databases">
        <authorList>
            <person name="Varghese N."/>
            <person name="Submissions S."/>
        </authorList>
    </citation>
    <scope>NUCLEOTIDE SEQUENCE [LARGE SCALE GENOMIC DNA]</scope>
    <source>
        <strain evidence="11">ATCC 25662</strain>
    </source>
</reference>
<keyword evidence="6" id="KW-0769">Symport</keyword>
<dbReference type="GO" id="GO:0016020">
    <property type="term" value="C:membrane"/>
    <property type="evidence" value="ECO:0007669"/>
    <property type="project" value="InterPro"/>
</dbReference>
<evidence type="ECO:0000256" key="1">
    <source>
        <dbReference type="ARBA" id="ARBA00006430"/>
    </source>
</evidence>
<feature type="transmembrane region" description="Helical" evidence="9">
    <location>
        <begin position="192"/>
        <end position="210"/>
    </location>
</feature>
<proteinExistence type="inferred from homology"/>
<evidence type="ECO:0000256" key="7">
    <source>
        <dbReference type="ARBA" id="ARBA00022989"/>
    </source>
</evidence>
<dbReference type="OrthoDB" id="2833at2"/>
<keyword evidence="7 9" id="KW-1133">Transmembrane helix</keyword>
<dbReference type="STRING" id="118967.SAMN02745191_2249"/>
<keyword evidence="11" id="KW-1185">Reference proteome</keyword>
<feature type="transmembrane region" description="Helical" evidence="9">
    <location>
        <begin position="137"/>
        <end position="154"/>
    </location>
</feature>
<feature type="transmembrane region" description="Helical" evidence="9">
    <location>
        <begin position="39"/>
        <end position="58"/>
    </location>
</feature>
<keyword evidence="5 9" id="KW-0812">Transmembrane</keyword>
<evidence type="ECO:0000256" key="4">
    <source>
        <dbReference type="ARBA" id="ARBA00022597"/>
    </source>
</evidence>
<gene>
    <name evidence="10" type="ORF">SAMN02745191_2249</name>
</gene>
<sequence length="310" mass="33189">MKVFEKISKIPAGMMIVPVLIGAIINTLFPSILTIGDPFSASFYKTGLMSIIGLMLFFTGTQCEIKKMKPVLKRGVPLATFKIITFVVLAKLCIHYLPVEGILGIPTIAIVTCIVSCNSALYLSLMDTYGDEADKTNFGLLTIIGMPNVALLILGSSSSAFNSIMAMLIPFLLGIGCTALDISFKDYFKQGISCVVPIAGFAFGTNINLLNLFQSAFTGVLLTLVITLISIGLAYFFDTIILKQKGCAGIATCGVSGVSLSLPYLASVVNPTLTPYVSSATAQCAVALTLTTFIIPFLTKWCYMKKTMIK</sequence>
<keyword evidence="2" id="KW-0813">Transport</keyword>
<evidence type="ECO:0000313" key="11">
    <source>
        <dbReference type="Proteomes" id="UP000243297"/>
    </source>
</evidence>
<protein>
    <submittedName>
        <fullName evidence="10">2-keto-3-deoxygluconate permease</fullName>
    </submittedName>
</protein>
<keyword evidence="4" id="KW-0762">Sugar transport</keyword>
<dbReference type="Pfam" id="PF03812">
    <property type="entry name" value="KdgT"/>
    <property type="match status" value="1"/>
</dbReference>
<dbReference type="GO" id="GO:0015649">
    <property type="term" value="F:2-keto-3-deoxygluconate:proton symporter activity"/>
    <property type="evidence" value="ECO:0007669"/>
    <property type="project" value="InterPro"/>
</dbReference>
<dbReference type="EMBL" id="FUWY01000007">
    <property type="protein sequence ID" value="SJZ96382.1"/>
    <property type="molecule type" value="Genomic_DNA"/>
</dbReference>
<organism evidence="10 11">
    <name type="scientific">Anaerorhabdus furcosa</name>
    <dbReference type="NCBI Taxonomy" id="118967"/>
    <lineage>
        <taxon>Bacteria</taxon>
        <taxon>Bacillati</taxon>
        <taxon>Bacillota</taxon>
        <taxon>Erysipelotrichia</taxon>
        <taxon>Erysipelotrichales</taxon>
        <taxon>Erysipelotrichaceae</taxon>
        <taxon>Anaerorhabdus</taxon>
    </lineage>
</organism>
<dbReference type="AlphaFoldDB" id="A0A1T4PXY5"/>
<comment type="similarity">
    <text evidence="1">Belongs to the KdgT transporter family.</text>
</comment>
<evidence type="ECO:0000313" key="10">
    <source>
        <dbReference type="EMBL" id="SJZ96382.1"/>
    </source>
</evidence>
<keyword evidence="8 9" id="KW-0472">Membrane</keyword>
<dbReference type="Proteomes" id="UP000243297">
    <property type="component" value="Unassembled WGS sequence"/>
</dbReference>
<feature type="transmembrane region" description="Helical" evidence="9">
    <location>
        <begin position="79"/>
        <end position="97"/>
    </location>
</feature>